<dbReference type="EMBL" id="MF141539">
    <property type="protein sequence ID" value="ASR77144.1"/>
    <property type="molecule type" value="Genomic_DNA"/>
</dbReference>
<sequence>MSDLLRVTDDYKVYWLGEEVGILSTPIKTEWMYDNFRYVGYEPYLREMGISFRMVEPPIPPKPKKRTRTEALGLRRPK</sequence>
<feature type="region of interest" description="Disordered" evidence="1">
    <location>
        <begin position="58"/>
        <end position="78"/>
    </location>
</feature>
<name>A0A222YZ95_9CAUD</name>
<proteinExistence type="predicted"/>
<accession>A0A222YZ95</accession>
<evidence type="ECO:0000313" key="3">
    <source>
        <dbReference type="Proteomes" id="UP000225918"/>
    </source>
</evidence>
<keyword evidence="3" id="KW-1185">Reference proteome</keyword>
<evidence type="ECO:0000256" key="1">
    <source>
        <dbReference type="SAM" id="MobiDB-lite"/>
    </source>
</evidence>
<protein>
    <submittedName>
        <fullName evidence="2">Uncharacterized protein</fullName>
    </submittedName>
</protein>
<dbReference type="Proteomes" id="UP000225918">
    <property type="component" value="Segment"/>
</dbReference>
<organism evidence="2 3">
    <name type="scientific">Mycobacterium phage MyraDee</name>
    <dbReference type="NCBI Taxonomy" id="2024303"/>
    <lineage>
        <taxon>Viruses</taxon>
        <taxon>Duplodnaviria</taxon>
        <taxon>Heunggongvirae</taxon>
        <taxon>Uroviricota</taxon>
        <taxon>Caudoviricetes</taxon>
        <taxon>Myradeevirus</taxon>
        <taxon>Myradeevirus MyraDee</taxon>
    </lineage>
</organism>
<evidence type="ECO:0000313" key="2">
    <source>
        <dbReference type="EMBL" id="ASR77144.1"/>
    </source>
</evidence>
<reference evidence="3" key="1">
    <citation type="submission" date="2017-05" db="EMBL/GenBank/DDBJ databases">
        <authorList>
            <person name="Song R."/>
            <person name="Chenine A.L."/>
            <person name="Ruprecht R.M."/>
        </authorList>
    </citation>
    <scope>NUCLEOTIDE SEQUENCE [LARGE SCALE GENOMIC DNA]</scope>
</reference>
<gene>
    <name evidence="2" type="ORF">SEA_MYRADEE_36</name>
</gene>